<feature type="non-terminal residue" evidence="2">
    <location>
        <position position="368"/>
    </location>
</feature>
<gene>
    <name evidence="2" type="ORF">DCW74_04010</name>
</gene>
<sequence>MYAPCCHLKIKFRPYLILFLALVFSAFPTTANINQTAEEEKFRQLGNLVNTVVYMWNSPFGLSNDEITSLIIKSNIQQDSSTLGSVIRAVLYEITATNSDTPRLPIEPIGSVSASDWKYVKEINVKRYVALRALFILSQAANRYVENSERLKHSIPQLYVLKKEALETGEPEAAAVASIWLAMEYSELNPMKAVVELEYALPYLLPFDEEYSLETILDKKLAHSWLADAYVSLNIVNRALKHQQYALEEVKKHSELNAYHFTGVVNAFVQLREFDKAIEMAEEAKQVSKENLSLEQTLYSLWLQTNIYLQRNTTLDRANILSLTENLAKYKDVQLPNSIAPAYEELSAIRAAIVGSEKEFENTIYRYV</sequence>
<reference evidence="2 3" key="1">
    <citation type="journal article" date="2018" name="Nat. Biotechnol.">
        <title>A standardized bacterial taxonomy based on genome phylogeny substantially revises the tree of life.</title>
        <authorList>
            <person name="Parks D.H."/>
            <person name="Chuvochina M."/>
            <person name="Waite D.W."/>
            <person name="Rinke C."/>
            <person name="Skarshewski A."/>
            <person name="Chaumeil P.A."/>
            <person name="Hugenholtz P."/>
        </authorList>
    </citation>
    <scope>NUCLEOTIDE SEQUENCE [LARGE SCALE GENOMIC DNA]</scope>
    <source>
        <strain evidence="2">UBA11978</strain>
    </source>
</reference>
<feature type="signal peptide" evidence="1">
    <location>
        <begin position="1"/>
        <end position="31"/>
    </location>
</feature>
<dbReference type="EMBL" id="DNAN01000136">
    <property type="protein sequence ID" value="HAW74884.1"/>
    <property type="molecule type" value="Genomic_DNA"/>
</dbReference>
<proteinExistence type="predicted"/>
<protein>
    <submittedName>
        <fullName evidence="2">Uncharacterized protein</fullName>
    </submittedName>
</protein>
<keyword evidence="1" id="KW-0732">Signal</keyword>
<feature type="chain" id="PRO_5016831928" evidence="1">
    <location>
        <begin position="32"/>
        <end position="368"/>
    </location>
</feature>
<accession>A0A350P0R7</accession>
<evidence type="ECO:0000313" key="3">
    <source>
        <dbReference type="Proteomes" id="UP000263517"/>
    </source>
</evidence>
<evidence type="ECO:0000313" key="2">
    <source>
        <dbReference type="EMBL" id="HAW74884.1"/>
    </source>
</evidence>
<dbReference type="Proteomes" id="UP000263517">
    <property type="component" value="Unassembled WGS sequence"/>
</dbReference>
<dbReference type="AlphaFoldDB" id="A0A350P0R7"/>
<name>A0A350P0R7_9ALTE</name>
<organism evidence="2 3">
    <name type="scientific">Alteromonas australica</name>
    <dbReference type="NCBI Taxonomy" id="589873"/>
    <lineage>
        <taxon>Bacteria</taxon>
        <taxon>Pseudomonadati</taxon>
        <taxon>Pseudomonadota</taxon>
        <taxon>Gammaproteobacteria</taxon>
        <taxon>Alteromonadales</taxon>
        <taxon>Alteromonadaceae</taxon>
        <taxon>Alteromonas/Salinimonas group</taxon>
        <taxon>Alteromonas</taxon>
    </lineage>
</organism>
<evidence type="ECO:0000256" key="1">
    <source>
        <dbReference type="SAM" id="SignalP"/>
    </source>
</evidence>
<comment type="caution">
    <text evidence="2">The sequence shown here is derived from an EMBL/GenBank/DDBJ whole genome shotgun (WGS) entry which is preliminary data.</text>
</comment>